<dbReference type="AlphaFoldDB" id="A0A8A1M6E4"/>
<dbReference type="InterPro" id="IPR046591">
    <property type="entry name" value="DUF6649"/>
</dbReference>
<proteinExistence type="predicted"/>
<feature type="compositionally biased region" description="Acidic residues" evidence="1">
    <location>
        <begin position="239"/>
        <end position="255"/>
    </location>
</feature>
<evidence type="ECO:0000256" key="1">
    <source>
        <dbReference type="SAM" id="MobiDB-lite"/>
    </source>
</evidence>
<reference evidence="2" key="1">
    <citation type="submission" date="2021-01" db="EMBL/GenBank/DDBJ databases">
        <title>Chromosome-level genome assembly of a human fungal pathogen reveals clustering of transcriptionally co-regulated genes.</title>
        <authorList>
            <person name="Voorhies M."/>
            <person name="Cohen S."/>
            <person name="Shea T.P."/>
            <person name="Petrus S."/>
            <person name="Munoz J.F."/>
            <person name="Poplawski S."/>
            <person name="Goldman W.E."/>
            <person name="Michael T."/>
            <person name="Cuomo C.A."/>
            <person name="Sil A."/>
            <person name="Beyhan S."/>
        </authorList>
    </citation>
    <scope>NUCLEOTIDE SEQUENCE</scope>
    <source>
        <strain evidence="2">WU24</strain>
    </source>
</reference>
<gene>
    <name evidence="2" type="ORF">I7I51_05121</name>
</gene>
<evidence type="ECO:0000313" key="2">
    <source>
        <dbReference type="EMBL" id="QSS60323.1"/>
    </source>
</evidence>
<protein>
    <submittedName>
        <fullName evidence="2">Uncharacterized protein</fullName>
    </submittedName>
</protein>
<evidence type="ECO:0000313" key="3">
    <source>
        <dbReference type="Proteomes" id="UP000663671"/>
    </source>
</evidence>
<organism evidence="2 3">
    <name type="scientific">Ajellomyces capsulatus</name>
    <name type="common">Darling's disease fungus</name>
    <name type="synonym">Histoplasma capsulatum</name>
    <dbReference type="NCBI Taxonomy" id="5037"/>
    <lineage>
        <taxon>Eukaryota</taxon>
        <taxon>Fungi</taxon>
        <taxon>Dikarya</taxon>
        <taxon>Ascomycota</taxon>
        <taxon>Pezizomycotina</taxon>
        <taxon>Eurotiomycetes</taxon>
        <taxon>Eurotiomycetidae</taxon>
        <taxon>Onygenales</taxon>
        <taxon>Ajellomycetaceae</taxon>
        <taxon>Histoplasma</taxon>
    </lineage>
</organism>
<dbReference type="Proteomes" id="UP000663671">
    <property type="component" value="Chromosome 4"/>
</dbReference>
<sequence>MASASAVSLGHQGRGKKRPAGEELEGEQRRLAKKFGLMHIAPSISIPPPIPRTPLNNQNDSPSTSPPVLQPQYPIPVASATAPVDEFMQIDETKHRVYIHDLDREIAEIETQEKNDTPFLRDIEKSLICVPKSVLGASSDSSHTIPSANNALVLYRPPSSLSVPKPQDGVPMAVVEATEPAHAKAESARTEKEQAKDMAKEIIREKGHGALGMSILWSGSSLDLLASSTSAMLPLPDPLDLDSPFDAEPMEIDDN</sequence>
<feature type="region of interest" description="Disordered" evidence="1">
    <location>
        <begin position="233"/>
        <end position="255"/>
    </location>
</feature>
<dbReference type="Pfam" id="PF20354">
    <property type="entry name" value="DUF6649"/>
    <property type="match status" value="1"/>
</dbReference>
<dbReference type="OrthoDB" id="5345504at2759"/>
<feature type="compositionally biased region" description="Polar residues" evidence="1">
    <location>
        <begin position="54"/>
        <end position="63"/>
    </location>
</feature>
<feature type="region of interest" description="Disordered" evidence="1">
    <location>
        <begin position="42"/>
        <end position="70"/>
    </location>
</feature>
<accession>A0A8A1M6E4</accession>
<feature type="region of interest" description="Disordered" evidence="1">
    <location>
        <begin position="1"/>
        <end position="30"/>
    </location>
</feature>
<dbReference type="EMBL" id="CP069110">
    <property type="protein sequence ID" value="QSS60323.1"/>
    <property type="molecule type" value="Genomic_DNA"/>
</dbReference>
<dbReference type="VEuPathDB" id="FungiDB:I7I51_05121"/>
<name>A0A8A1M6E4_AJECA</name>